<dbReference type="AlphaFoldDB" id="A0A7K0DQT1"/>
<protein>
    <submittedName>
        <fullName evidence="1">Uncharacterized protein</fullName>
    </submittedName>
</protein>
<sequence length="56" mass="6445">MRLLTNNPDKLKAIREAGFAVERVPLITEARSARARAYPEAERRVRGHLLPGEFDW</sequence>
<keyword evidence="2" id="KW-1185">Reference proteome</keyword>
<comment type="caution">
    <text evidence="1">The sequence shown here is derived from an EMBL/GenBank/DDBJ whole genome shotgun (WGS) entry which is preliminary data.</text>
</comment>
<reference evidence="1 2" key="1">
    <citation type="submission" date="2019-10" db="EMBL/GenBank/DDBJ databases">
        <title>Nocardia macrotermitis sp. nov. and Nocardia aurantia sp. nov., isolated from the gut of fungus growing-termite Macrotermes natalensis.</title>
        <authorList>
            <person name="Benndorf R."/>
            <person name="Schwitalla J."/>
            <person name="Martin K."/>
            <person name="De Beer W."/>
            <person name="Kaster A.-K."/>
            <person name="Vollmers J."/>
            <person name="Poulsen M."/>
            <person name="Beemelmanns C."/>
        </authorList>
    </citation>
    <scope>NUCLEOTIDE SEQUENCE [LARGE SCALE GENOMIC DNA]</scope>
    <source>
        <strain evidence="1 2">RB56</strain>
    </source>
</reference>
<proteinExistence type="predicted"/>
<dbReference type="EMBL" id="WEGI01000007">
    <property type="protein sequence ID" value="MQY27887.1"/>
    <property type="molecule type" value="Genomic_DNA"/>
</dbReference>
<evidence type="ECO:0000313" key="2">
    <source>
        <dbReference type="Proteomes" id="UP000431401"/>
    </source>
</evidence>
<gene>
    <name evidence="1" type="ORF">NRB56_34700</name>
</gene>
<name>A0A7K0DQT1_9NOCA</name>
<evidence type="ECO:0000313" key="1">
    <source>
        <dbReference type="EMBL" id="MQY27887.1"/>
    </source>
</evidence>
<accession>A0A7K0DQT1</accession>
<dbReference type="InterPro" id="IPR036144">
    <property type="entry name" value="RibA-like_sf"/>
</dbReference>
<dbReference type="RefSeq" id="WP_406603492.1">
    <property type="nucleotide sequence ID" value="NZ_WEGI01000007.1"/>
</dbReference>
<dbReference type="Proteomes" id="UP000431401">
    <property type="component" value="Unassembled WGS sequence"/>
</dbReference>
<dbReference type="Gene3D" id="3.40.50.10990">
    <property type="entry name" value="GTP cyclohydrolase II"/>
    <property type="match status" value="1"/>
</dbReference>
<organism evidence="1 2">
    <name type="scientific">Nocardia aurantia</name>
    <dbReference type="NCBI Taxonomy" id="2585199"/>
    <lineage>
        <taxon>Bacteria</taxon>
        <taxon>Bacillati</taxon>
        <taxon>Actinomycetota</taxon>
        <taxon>Actinomycetes</taxon>
        <taxon>Mycobacteriales</taxon>
        <taxon>Nocardiaceae</taxon>
        <taxon>Nocardia</taxon>
    </lineage>
</organism>